<organism evidence="1 2">
    <name type="scientific">Ambrosia artemisiifolia</name>
    <name type="common">Common ragweed</name>
    <dbReference type="NCBI Taxonomy" id="4212"/>
    <lineage>
        <taxon>Eukaryota</taxon>
        <taxon>Viridiplantae</taxon>
        <taxon>Streptophyta</taxon>
        <taxon>Embryophyta</taxon>
        <taxon>Tracheophyta</taxon>
        <taxon>Spermatophyta</taxon>
        <taxon>Magnoliopsida</taxon>
        <taxon>eudicotyledons</taxon>
        <taxon>Gunneridae</taxon>
        <taxon>Pentapetalae</taxon>
        <taxon>asterids</taxon>
        <taxon>campanulids</taxon>
        <taxon>Asterales</taxon>
        <taxon>Asteraceae</taxon>
        <taxon>Asteroideae</taxon>
        <taxon>Heliantheae alliance</taxon>
        <taxon>Heliantheae</taxon>
        <taxon>Ambrosia</taxon>
    </lineage>
</organism>
<comment type="caution">
    <text evidence="1">The sequence shown here is derived from an EMBL/GenBank/DDBJ whole genome shotgun (WGS) entry which is preliminary data.</text>
</comment>
<feature type="non-terminal residue" evidence="1">
    <location>
        <position position="112"/>
    </location>
</feature>
<evidence type="ECO:0000313" key="1">
    <source>
        <dbReference type="EMBL" id="KAI7727681.1"/>
    </source>
</evidence>
<protein>
    <submittedName>
        <fullName evidence="1">Uncharacterized protein</fullName>
    </submittedName>
</protein>
<reference evidence="1" key="1">
    <citation type="submission" date="2022-06" db="EMBL/GenBank/DDBJ databases">
        <title>Uncovering the hologenomic basis of an extraordinary plant invasion.</title>
        <authorList>
            <person name="Bieker V.C."/>
            <person name="Martin M.D."/>
            <person name="Gilbert T."/>
            <person name="Hodgins K."/>
            <person name="Battlay P."/>
            <person name="Petersen B."/>
            <person name="Wilson J."/>
        </authorList>
    </citation>
    <scope>NUCLEOTIDE SEQUENCE</scope>
    <source>
        <strain evidence="1">AA19_3_7</strain>
        <tissue evidence="1">Leaf</tissue>
    </source>
</reference>
<evidence type="ECO:0000313" key="2">
    <source>
        <dbReference type="Proteomes" id="UP001206925"/>
    </source>
</evidence>
<dbReference type="AlphaFoldDB" id="A0AAD5BQC2"/>
<accession>A0AAD5BQC2</accession>
<gene>
    <name evidence="1" type="ORF">M8C21_031634</name>
</gene>
<sequence>CHWRERENTEITQEIYRDSPTTVAAADIEHDYGRCGKEEDGDSDGDVDGAIGDDLGILGEVVAAGMTQRAATVHFCGAGTYSAVVALAVKEGHIHFAKKQKNSQSLCLSVDA</sequence>
<name>A0AAD5BQC2_AMBAR</name>
<proteinExistence type="predicted"/>
<dbReference type="Proteomes" id="UP001206925">
    <property type="component" value="Unassembled WGS sequence"/>
</dbReference>
<dbReference type="EMBL" id="JAMZMK010011337">
    <property type="protein sequence ID" value="KAI7727681.1"/>
    <property type="molecule type" value="Genomic_DNA"/>
</dbReference>
<keyword evidence="2" id="KW-1185">Reference proteome</keyword>